<sequence length="643" mass="72110">MMGGILIVEDEFAVADQLKGVLETAGYQVCGIAVSVAKALSLMESSRPQLVLLDIQLKGTANGITLAHQLHSKCIPFIYLSANSSESVLREAKLTQPYGFLVKPFREKDLLVAIDIALFRHQKSTEYKTMELNSVRKSLRDINLLTEMDERIPGSVPEILQNIVPFDYFTCLKNENKMLRIQYPGYLRTDFREYQRLGFTELSNISGHQKGVLKELSLESPALNNPFIRTMADFDGLARSSSLAGFYSRFFRLKSCLCYPLLMADGDIQVMCFFSKTGNTYQQEHIQKLDVVRSHLEAAFSKLFAPVTGRQLTQKPQAGSASSVSGSSFAGIVGRSSAVLMIFDLIRKVAQRDTSVLILGENGTGKERIAKSIHSLSARKDRPFIIVNCASLPIDLIESELFGHEKGAFTGAADTRTGKFEMADGGTIFLDEIGEMPLSAQVKLLRVLQQREIERVGGRSLIRVDIRVIAATNRNLEKEVASGRFRMDLYYRLNVFPVTMPPLRDRKEDIPLLAEYFLKRQQEHAGGEYPYEISREVMSQLLSYDWPGNVRELENFIERAVVMTSGYYIDNLSLLKGDFCEEGSDRRRIRTMEENEREHIIHVLRLCDSKIYGPGGAAELLKIPPTTLASKMKKLGIVKGIGV</sequence>
<dbReference type="GO" id="GO:0005524">
    <property type="term" value="F:ATP binding"/>
    <property type="evidence" value="ECO:0007669"/>
    <property type="project" value="UniProtKB-KW"/>
</dbReference>
<keyword evidence="2" id="KW-0067">ATP-binding</keyword>
<evidence type="ECO:0000313" key="10">
    <source>
        <dbReference type="Proteomes" id="UP000627292"/>
    </source>
</evidence>
<dbReference type="FunFam" id="3.40.50.300:FF:000006">
    <property type="entry name" value="DNA-binding transcriptional regulator NtrC"/>
    <property type="match status" value="1"/>
</dbReference>
<evidence type="ECO:0000256" key="4">
    <source>
        <dbReference type="ARBA" id="ARBA00023125"/>
    </source>
</evidence>
<keyword evidence="1" id="KW-0547">Nucleotide-binding</keyword>
<dbReference type="CDD" id="cd17534">
    <property type="entry name" value="REC_DC-like"/>
    <property type="match status" value="1"/>
</dbReference>
<dbReference type="PANTHER" id="PTHR32071:SF117">
    <property type="entry name" value="PTS-DEPENDENT DIHYDROXYACETONE KINASE OPERON REGULATORY PROTEIN-RELATED"/>
    <property type="match status" value="1"/>
</dbReference>
<dbReference type="InterPro" id="IPR011006">
    <property type="entry name" value="CheY-like_superfamily"/>
</dbReference>
<evidence type="ECO:0000313" key="9">
    <source>
        <dbReference type="EMBL" id="GGH64476.1"/>
    </source>
</evidence>
<dbReference type="Pfam" id="PF00072">
    <property type="entry name" value="Response_reg"/>
    <property type="match status" value="1"/>
</dbReference>
<keyword evidence="5" id="KW-0804">Transcription</keyword>
<organism evidence="9 10">
    <name type="scientific">Filimonas zeae</name>
    <dbReference type="NCBI Taxonomy" id="1737353"/>
    <lineage>
        <taxon>Bacteria</taxon>
        <taxon>Pseudomonadati</taxon>
        <taxon>Bacteroidota</taxon>
        <taxon>Chitinophagia</taxon>
        <taxon>Chitinophagales</taxon>
        <taxon>Chitinophagaceae</taxon>
        <taxon>Filimonas</taxon>
    </lineage>
</organism>
<dbReference type="SMART" id="SM00448">
    <property type="entry name" value="REC"/>
    <property type="match status" value="1"/>
</dbReference>
<feature type="modified residue" description="4-aspartylphosphate" evidence="6">
    <location>
        <position position="54"/>
    </location>
</feature>
<dbReference type="PANTHER" id="PTHR32071">
    <property type="entry name" value="TRANSCRIPTIONAL REGULATORY PROTEIN"/>
    <property type="match status" value="1"/>
</dbReference>
<proteinExistence type="predicted"/>
<dbReference type="InterPro" id="IPR009057">
    <property type="entry name" value="Homeodomain-like_sf"/>
</dbReference>
<dbReference type="PROSITE" id="PS50045">
    <property type="entry name" value="SIGMA54_INTERACT_4"/>
    <property type="match status" value="1"/>
</dbReference>
<dbReference type="EMBL" id="BMIB01000002">
    <property type="protein sequence ID" value="GGH64476.1"/>
    <property type="molecule type" value="Genomic_DNA"/>
</dbReference>
<dbReference type="Pfam" id="PF00158">
    <property type="entry name" value="Sigma54_activat"/>
    <property type="match status" value="1"/>
</dbReference>
<keyword evidence="10" id="KW-1185">Reference proteome</keyword>
<reference evidence="9" key="2">
    <citation type="submission" date="2020-09" db="EMBL/GenBank/DDBJ databases">
        <authorList>
            <person name="Sun Q."/>
            <person name="Zhou Y."/>
        </authorList>
    </citation>
    <scope>NUCLEOTIDE SEQUENCE</scope>
    <source>
        <strain evidence="9">CGMCC 1.15290</strain>
    </source>
</reference>
<keyword evidence="6" id="KW-0597">Phosphoprotein</keyword>
<dbReference type="SUPFAM" id="SSF52540">
    <property type="entry name" value="P-loop containing nucleoside triphosphate hydrolases"/>
    <property type="match status" value="1"/>
</dbReference>
<comment type="caution">
    <text evidence="9">The sequence shown here is derived from an EMBL/GenBank/DDBJ whole genome shotgun (WGS) entry which is preliminary data.</text>
</comment>
<dbReference type="Gene3D" id="1.10.10.60">
    <property type="entry name" value="Homeodomain-like"/>
    <property type="match status" value="1"/>
</dbReference>
<evidence type="ECO:0000256" key="2">
    <source>
        <dbReference type="ARBA" id="ARBA00022840"/>
    </source>
</evidence>
<dbReference type="SMART" id="SM00382">
    <property type="entry name" value="AAA"/>
    <property type="match status" value="1"/>
</dbReference>
<dbReference type="Proteomes" id="UP000627292">
    <property type="component" value="Unassembled WGS sequence"/>
</dbReference>
<dbReference type="CDD" id="cd00009">
    <property type="entry name" value="AAA"/>
    <property type="match status" value="1"/>
</dbReference>
<dbReference type="InterPro" id="IPR027417">
    <property type="entry name" value="P-loop_NTPase"/>
</dbReference>
<name>A0A917IV24_9BACT</name>
<dbReference type="Gene3D" id="3.40.50.2300">
    <property type="match status" value="1"/>
</dbReference>
<evidence type="ECO:0000256" key="1">
    <source>
        <dbReference type="ARBA" id="ARBA00022741"/>
    </source>
</evidence>
<dbReference type="PROSITE" id="PS50110">
    <property type="entry name" value="RESPONSE_REGULATORY"/>
    <property type="match status" value="1"/>
</dbReference>
<dbReference type="InterPro" id="IPR025943">
    <property type="entry name" value="Sigma_54_int_dom_ATP-bd_2"/>
</dbReference>
<gene>
    <name evidence="9" type="ORF">GCM10011379_16570</name>
</gene>
<reference evidence="9" key="1">
    <citation type="journal article" date="2014" name="Int. J. Syst. Evol. Microbiol.">
        <title>Complete genome sequence of Corynebacterium casei LMG S-19264T (=DSM 44701T), isolated from a smear-ripened cheese.</title>
        <authorList>
            <consortium name="US DOE Joint Genome Institute (JGI-PGF)"/>
            <person name="Walter F."/>
            <person name="Albersmeier A."/>
            <person name="Kalinowski J."/>
            <person name="Ruckert C."/>
        </authorList>
    </citation>
    <scope>NUCLEOTIDE SEQUENCE</scope>
    <source>
        <strain evidence="9">CGMCC 1.15290</strain>
    </source>
</reference>
<dbReference type="InterPro" id="IPR002078">
    <property type="entry name" value="Sigma_54_int"/>
</dbReference>
<dbReference type="GO" id="GO:0003677">
    <property type="term" value="F:DNA binding"/>
    <property type="evidence" value="ECO:0007669"/>
    <property type="project" value="UniProtKB-KW"/>
</dbReference>
<evidence type="ECO:0000256" key="5">
    <source>
        <dbReference type="ARBA" id="ARBA00023163"/>
    </source>
</evidence>
<protein>
    <recommendedName>
        <fullName evidence="11">Response regulator</fullName>
    </recommendedName>
</protein>
<dbReference type="InterPro" id="IPR058031">
    <property type="entry name" value="AAA_lid_NorR"/>
</dbReference>
<keyword evidence="4" id="KW-0238">DNA-binding</keyword>
<evidence type="ECO:0000259" key="8">
    <source>
        <dbReference type="PROSITE" id="PS50110"/>
    </source>
</evidence>
<dbReference type="Pfam" id="PF25601">
    <property type="entry name" value="AAA_lid_14"/>
    <property type="match status" value="1"/>
</dbReference>
<evidence type="ECO:0000256" key="6">
    <source>
        <dbReference type="PROSITE-ProRule" id="PRU00169"/>
    </source>
</evidence>
<dbReference type="RefSeq" id="WP_188951563.1">
    <property type="nucleotide sequence ID" value="NZ_BMIB01000002.1"/>
</dbReference>
<feature type="domain" description="Sigma-54 factor interaction" evidence="7">
    <location>
        <begin position="332"/>
        <end position="562"/>
    </location>
</feature>
<dbReference type="PROSITE" id="PS00688">
    <property type="entry name" value="SIGMA54_INTERACT_3"/>
    <property type="match status" value="1"/>
</dbReference>
<dbReference type="Gene3D" id="1.10.8.60">
    <property type="match status" value="1"/>
</dbReference>
<dbReference type="InterPro" id="IPR003593">
    <property type="entry name" value="AAA+_ATPase"/>
</dbReference>
<dbReference type="GO" id="GO:0000160">
    <property type="term" value="P:phosphorelay signal transduction system"/>
    <property type="evidence" value="ECO:0007669"/>
    <property type="project" value="InterPro"/>
</dbReference>
<evidence type="ECO:0000256" key="3">
    <source>
        <dbReference type="ARBA" id="ARBA00023015"/>
    </source>
</evidence>
<keyword evidence="3" id="KW-0805">Transcription regulation</keyword>
<dbReference type="SUPFAM" id="SSF52172">
    <property type="entry name" value="CheY-like"/>
    <property type="match status" value="1"/>
</dbReference>
<dbReference type="Gene3D" id="3.40.50.300">
    <property type="entry name" value="P-loop containing nucleotide triphosphate hydrolases"/>
    <property type="match status" value="1"/>
</dbReference>
<dbReference type="InterPro" id="IPR025944">
    <property type="entry name" value="Sigma_54_int_dom_CS"/>
</dbReference>
<dbReference type="AlphaFoldDB" id="A0A917IV24"/>
<dbReference type="InterPro" id="IPR001789">
    <property type="entry name" value="Sig_transdc_resp-reg_receiver"/>
</dbReference>
<dbReference type="SUPFAM" id="SSF46689">
    <property type="entry name" value="Homeodomain-like"/>
    <property type="match status" value="1"/>
</dbReference>
<feature type="domain" description="Response regulatory" evidence="8">
    <location>
        <begin position="4"/>
        <end position="118"/>
    </location>
</feature>
<evidence type="ECO:0000259" key="7">
    <source>
        <dbReference type="PROSITE" id="PS50045"/>
    </source>
</evidence>
<evidence type="ECO:0008006" key="11">
    <source>
        <dbReference type="Google" id="ProtNLM"/>
    </source>
</evidence>
<dbReference type="GO" id="GO:0006355">
    <property type="term" value="P:regulation of DNA-templated transcription"/>
    <property type="evidence" value="ECO:0007669"/>
    <property type="project" value="InterPro"/>
</dbReference>
<dbReference type="PROSITE" id="PS00676">
    <property type="entry name" value="SIGMA54_INTERACT_2"/>
    <property type="match status" value="1"/>
</dbReference>
<accession>A0A917IV24</accession>